<proteinExistence type="predicted"/>
<gene>
    <name evidence="1" type="ORF">BCR35DRAFT_324952</name>
</gene>
<keyword evidence="2" id="KW-1185">Reference proteome</keyword>
<name>A0A1Y2FJN1_9BASI</name>
<dbReference type="InParanoid" id="A0A1Y2FJN1"/>
<evidence type="ECO:0000313" key="2">
    <source>
        <dbReference type="Proteomes" id="UP000193467"/>
    </source>
</evidence>
<sequence length="417" mass="46322">MLVTMSLEQSRPLQARNTCASSSSFKPIQGAILAPSSTLYLVLPPEILLEILKSAITDIQQGHGANTTLAAFAAQAVQRFLLSASLVHRTWTAVAQELLLRNAYVTLKNYRHFLFTLRDCSSELIEGIHFIRFGGETRWETDPRARATVDQEEVERTTRMVKRVIGVLSGLKEVELTGMAIWELDWLPEDGRIAHARFVDSAPLLRSAHKRSRRSLTSPTSRYSFTATNPDPTYVSWHLDHSIYFFVQACKSITSLSLTNLGGSFSIGAVCRVGWGRSPSCSTIEDLTISGNYTSAGRLGVTHHGSPWAPLISLKKLTVPLSAFPSDPYSSNPLPPTIQALHITPEAGPNLRFSRLTGKTEEAVADWYLPKARQVLLLTVKSLPRLEEVRVEEILQGEELVMECRRMGIWLRSAIKA</sequence>
<protein>
    <recommendedName>
        <fullName evidence="3">F-box domain-containing protein</fullName>
    </recommendedName>
</protein>
<evidence type="ECO:0008006" key="3">
    <source>
        <dbReference type="Google" id="ProtNLM"/>
    </source>
</evidence>
<comment type="caution">
    <text evidence="1">The sequence shown here is derived from an EMBL/GenBank/DDBJ whole genome shotgun (WGS) entry which is preliminary data.</text>
</comment>
<reference evidence="1 2" key="1">
    <citation type="submission" date="2016-07" db="EMBL/GenBank/DDBJ databases">
        <title>Pervasive Adenine N6-methylation of Active Genes in Fungi.</title>
        <authorList>
            <consortium name="DOE Joint Genome Institute"/>
            <person name="Mondo S.J."/>
            <person name="Dannebaum R.O."/>
            <person name="Kuo R.C."/>
            <person name="Labutti K."/>
            <person name="Haridas S."/>
            <person name="Kuo A."/>
            <person name="Salamov A."/>
            <person name="Ahrendt S.R."/>
            <person name="Lipzen A."/>
            <person name="Sullivan W."/>
            <person name="Andreopoulos W.B."/>
            <person name="Clum A."/>
            <person name="Lindquist E."/>
            <person name="Daum C."/>
            <person name="Ramamoorthy G.K."/>
            <person name="Gryganskyi A."/>
            <person name="Culley D."/>
            <person name="Magnuson J.K."/>
            <person name="James T.Y."/>
            <person name="O'Malley M.A."/>
            <person name="Stajich J.E."/>
            <person name="Spatafora J.W."/>
            <person name="Visel A."/>
            <person name="Grigoriev I.V."/>
        </authorList>
    </citation>
    <scope>NUCLEOTIDE SEQUENCE [LARGE SCALE GENOMIC DNA]</scope>
    <source>
        <strain evidence="1 2">62-1032</strain>
    </source>
</reference>
<evidence type="ECO:0000313" key="1">
    <source>
        <dbReference type="EMBL" id="ORY82995.1"/>
    </source>
</evidence>
<accession>A0A1Y2FJN1</accession>
<dbReference type="EMBL" id="MCGR01000020">
    <property type="protein sequence ID" value="ORY82995.1"/>
    <property type="molecule type" value="Genomic_DNA"/>
</dbReference>
<organism evidence="1 2">
    <name type="scientific">Leucosporidium creatinivorum</name>
    <dbReference type="NCBI Taxonomy" id="106004"/>
    <lineage>
        <taxon>Eukaryota</taxon>
        <taxon>Fungi</taxon>
        <taxon>Dikarya</taxon>
        <taxon>Basidiomycota</taxon>
        <taxon>Pucciniomycotina</taxon>
        <taxon>Microbotryomycetes</taxon>
        <taxon>Leucosporidiales</taxon>
        <taxon>Leucosporidium</taxon>
    </lineage>
</organism>
<dbReference type="Proteomes" id="UP000193467">
    <property type="component" value="Unassembled WGS sequence"/>
</dbReference>
<dbReference type="AlphaFoldDB" id="A0A1Y2FJN1"/>